<protein>
    <submittedName>
        <fullName evidence="1">Uncharacterized protein</fullName>
    </submittedName>
</protein>
<proteinExistence type="predicted"/>
<dbReference type="EMBL" id="JBANQN010000001">
    <property type="protein sequence ID" value="KAK6803979.1"/>
    <property type="molecule type" value="Genomic_DNA"/>
</dbReference>
<dbReference type="AlphaFoldDB" id="A0AAN8U5N1"/>
<accession>A0AAN8U5N1</accession>
<dbReference type="Proteomes" id="UP001371456">
    <property type="component" value="Unassembled WGS sequence"/>
</dbReference>
<gene>
    <name evidence="1" type="ORF">RDI58_001763</name>
</gene>
<keyword evidence="2" id="KW-1185">Reference proteome</keyword>
<name>A0AAN8U5N1_SOLBU</name>
<organism evidence="1 2">
    <name type="scientific">Solanum bulbocastanum</name>
    <name type="common">Wild potato</name>
    <dbReference type="NCBI Taxonomy" id="147425"/>
    <lineage>
        <taxon>Eukaryota</taxon>
        <taxon>Viridiplantae</taxon>
        <taxon>Streptophyta</taxon>
        <taxon>Embryophyta</taxon>
        <taxon>Tracheophyta</taxon>
        <taxon>Spermatophyta</taxon>
        <taxon>Magnoliopsida</taxon>
        <taxon>eudicotyledons</taxon>
        <taxon>Gunneridae</taxon>
        <taxon>Pentapetalae</taxon>
        <taxon>asterids</taxon>
        <taxon>lamiids</taxon>
        <taxon>Solanales</taxon>
        <taxon>Solanaceae</taxon>
        <taxon>Solanoideae</taxon>
        <taxon>Solaneae</taxon>
        <taxon>Solanum</taxon>
    </lineage>
</organism>
<comment type="caution">
    <text evidence="1">The sequence shown here is derived from an EMBL/GenBank/DDBJ whole genome shotgun (WGS) entry which is preliminary data.</text>
</comment>
<evidence type="ECO:0000313" key="2">
    <source>
        <dbReference type="Proteomes" id="UP001371456"/>
    </source>
</evidence>
<evidence type="ECO:0000313" key="1">
    <source>
        <dbReference type="EMBL" id="KAK6803979.1"/>
    </source>
</evidence>
<sequence>MLFERIGGLERRFLKILNF</sequence>
<reference evidence="1 2" key="1">
    <citation type="submission" date="2024-02" db="EMBL/GenBank/DDBJ databases">
        <title>de novo genome assembly of Solanum bulbocastanum strain 11H21.</title>
        <authorList>
            <person name="Hosaka A.J."/>
        </authorList>
    </citation>
    <scope>NUCLEOTIDE SEQUENCE [LARGE SCALE GENOMIC DNA]</scope>
    <source>
        <tissue evidence="1">Young leaves</tissue>
    </source>
</reference>